<reference evidence="1 2" key="1">
    <citation type="submission" date="2021-02" db="EMBL/GenBank/DDBJ databases">
        <title>Pan-genome distribution and transcriptional activeness of fungal secondary metabolism genes in Aspergillus section Fumigati.</title>
        <authorList>
            <person name="Takahashi H."/>
            <person name="Umemura M."/>
            <person name="Ninomiya A."/>
            <person name="Kusuya Y."/>
            <person name="Urayama S."/>
            <person name="Shimizu M."/>
            <person name="Watanabe A."/>
            <person name="Kamei K."/>
            <person name="Yaguchi T."/>
            <person name="Hagiwara D."/>
        </authorList>
    </citation>
    <scope>NUCLEOTIDE SEQUENCE [LARGE SCALE GENOMIC DNA]</scope>
    <source>
        <strain evidence="1 2">IFM 47045</strain>
    </source>
</reference>
<comment type="caution">
    <text evidence="1">The sequence shown here is derived from an EMBL/GenBank/DDBJ whole genome shotgun (WGS) entry which is preliminary data.</text>
</comment>
<dbReference type="AlphaFoldDB" id="A0A9P3BRU4"/>
<dbReference type="Proteomes" id="UP000710440">
    <property type="component" value="Unassembled WGS sequence"/>
</dbReference>
<keyword evidence="2" id="KW-1185">Reference proteome</keyword>
<dbReference type="RefSeq" id="XP_043121632.1">
    <property type="nucleotide sequence ID" value="XM_043265697.1"/>
</dbReference>
<evidence type="ECO:0000313" key="1">
    <source>
        <dbReference type="EMBL" id="GIJ98445.1"/>
    </source>
</evidence>
<protein>
    <submittedName>
        <fullName evidence="1">Uncharacterized protein</fullName>
    </submittedName>
</protein>
<gene>
    <name evidence="1" type="ORF">Aspvir_000562</name>
</gene>
<dbReference type="EMBL" id="BOPL01000001">
    <property type="protein sequence ID" value="GIJ98445.1"/>
    <property type="molecule type" value="Genomic_DNA"/>
</dbReference>
<dbReference type="OrthoDB" id="2156052at2759"/>
<proteinExistence type="predicted"/>
<organism evidence="1 2">
    <name type="scientific">Aspergillus viridinutans</name>
    <dbReference type="NCBI Taxonomy" id="75553"/>
    <lineage>
        <taxon>Eukaryota</taxon>
        <taxon>Fungi</taxon>
        <taxon>Dikarya</taxon>
        <taxon>Ascomycota</taxon>
        <taxon>Pezizomycotina</taxon>
        <taxon>Eurotiomycetes</taxon>
        <taxon>Eurotiomycetidae</taxon>
        <taxon>Eurotiales</taxon>
        <taxon>Aspergillaceae</taxon>
        <taxon>Aspergillus</taxon>
        <taxon>Aspergillus subgen. Fumigati</taxon>
    </lineage>
</organism>
<accession>A0A9P3BRU4</accession>
<evidence type="ECO:0000313" key="2">
    <source>
        <dbReference type="Proteomes" id="UP000710440"/>
    </source>
</evidence>
<sequence>MSKQGRYFPFSKDHIWCRVFLGSSSSSSNHPSASPYCYGTSQTADREADLPLGAESKVSVTDDSDDNEHFRVGSKLGLVGRFHKHICDAVAKALSVTELARLAFGDFQATAHTDSDVPDVVLLALSRLDVLAVGVLKTFWTVELEKYPVNDGAANMAIMQPHFGIMNPYSRLLTC</sequence>
<dbReference type="GeneID" id="66928544"/>
<name>A0A9P3BRU4_ASPVI</name>